<dbReference type="Ensembl" id="ENSPMGT00000022543.1">
    <property type="protein sequence ID" value="ENSPMGP00000021152.1"/>
    <property type="gene ID" value="ENSPMGG00000017135.1"/>
</dbReference>
<reference evidence="2" key="1">
    <citation type="submission" date="2025-08" db="UniProtKB">
        <authorList>
            <consortium name="Ensembl"/>
        </authorList>
    </citation>
    <scope>IDENTIFICATION</scope>
</reference>
<proteinExistence type="predicted"/>
<dbReference type="AlphaFoldDB" id="A0A3B4AVD7"/>
<evidence type="ECO:0000313" key="2">
    <source>
        <dbReference type="Ensembl" id="ENSPMGP00000021152.1"/>
    </source>
</evidence>
<name>A0A3B4AVD7_9GOBI</name>
<dbReference type="Proteomes" id="UP000261520">
    <property type="component" value="Unplaced"/>
</dbReference>
<dbReference type="STRING" id="409849.ENSPMGP00000021152"/>
<organism evidence="2 3">
    <name type="scientific">Periophthalmus magnuspinnatus</name>
    <dbReference type="NCBI Taxonomy" id="409849"/>
    <lineage>
        <taxon>Eukaryota</taxon>
        <taxon>Metazoa</taxon>
        <taxon>Chordata</taxon>
        <taxon>Craniata</taxon>
        <taxon>Vertebrata</taxon>
        <taxon>Euteleostomi</taxon>
        <taxon>Actinopterygii</taxon>
        <taxon>Neopterygii</taxon>
        <taxon>Teleostei</taxon>
        <taxon>Neoteleostei</taxon>
        <taxon>Acanthomorphata</taxon>
        <taxon>Gobiaria</taxon>
        <taxon>Gobiiformes</taxon>
        <taxon>Gobioidei</taxon>
        <taxon>Gobiidae</taxon>
        <taxon>Oxudercinae</taxon>
        <taxon>Periophthalmus</taxon>
    </lineage>
</organism>
<accession>A0A3B4AVD7</accession>
<reference evidence="2" key="2">
    <citation type="submission" date="2025-09" db="UniProtKB">
        <authorList>
            <consortium name="Ensembl"/>
        </authorList>
    </citation>
    <scope>IDENTIFICATION</scope>
</reference>
<evidence type="ECO:0000313" key="3">
    <source>
        <dbReference type="Proteomes" id="UP000261520"/>
    </source>
</evidence>
<sequence length="143" mass="16352">VAVNAPLDPSHRRSRTAMAAASENSADLKRKASHKDEEADGQEGDEWVGPMPSEATKNKKRKFLEFESVYLDNLPSAAMYERSYMHRDVITHIVCSKYVVHNSAIILEQKIKVSTTEKHYTYIMYPFFTCCRVFSQCRQAVDT</sequence>
<protein>
    <submittedName>
        <fullName evidence="2">Uncharacterized protein</fullName>
    </submittedName>
</protein>
<evidence type="ECO:0000256" key="1">
    <source>
        <dbReference type="SAM" id="MobiDB-lite"/>
    </source>
</evidence>
<feature type="compositionally biased region" description="Basic and acidic residues" evidence="1">
    <location>
        <begin position="26"/>
        <end position="37"/>
    </location>
</feature>
<keyword evidence="3" id="KW-1185">Reference proteome</keyword>
<feature type="region of interest" description="Disordered" evidence="1">
    <location>
        <begin position="1"/>
        <end position="53"/>
    </location>
</feature>